<evidence type="ECO:0000313" key="2">
    <source>
        <dbReference type="Proteomes" id="UP001151760"/>
    </source>
</evidence>
<dbReference type="InterPro" id="IPR043128">
    <property type="entry name" value="Rev_trsase/Diguanyl_cyclase"/>
</dbReference>
<dbReference type="InterPro" id="IPR050951">
    <property type="entry name" value="Retrovirus_Pol_polyprotein"/>
</dbReference>
<dbReference type="Proteomes" id="UP001151760">
    <property type="component" value="Unassembled WGS sequence"/>
</dbReference>
<reference evidence="1" key="1">
    <citation type="journal article" date="2022" name="Int. J. Mol. Sci.">
        <title>Draft Genome of Tanacetum Coccineum: Genomic Comparison of Closely Related Tanacetum-Family Plants.</title>
        <authorList>
            <person name="Yamashiro T."/>
            <person name="Shiraishi A."/>
            <person name="Nakayama K."/>
            <person name="Satake H."/>
        </authorList>
    </citation>
    <scope>NUCLEOTIDE SEQUENCE</scope>
</reference>
<name>A0ABQ5FX82_9ASTR</name>
<proteinExistence type="predicted"/>
<evidence type="ECO:0000313" key="1">
    <source>
        <dbReference type="EMBL" id="GJT67470.1"/>
    </source>
</evidence>
<evidence type="ECO:0008006" key="3">
    <source>
        <dbReference type="Google" id="ProtNLM"/>
    </source>
</evidence>
<dbReference type="EMBL" id="BQNB010017811">
    <property type="protein sequence ID" value="GJT67470.1"/>
    <property type="molecule type" value="Genomic_DNA"/>
</dbReference>
<sequence length="91" mass="10372">MLLDIEETFVRLRSINMKLNPKKCSFRVEEGQFLGHLITKQGIKANPSKVKSITDLKPPRTLKEIQSLNGKLKIFGPSSFSTGFQTFLHHM</sequence>
<gene>
    <name evidence="1" type="ORF">Tco_1018950</name>
</gene>
<dbReference type="PANTHER" id="PTHR37984:SF5">
    <property type="entry name" value="PROTEIN NYNRIN-LIKE"/>
    <property type="match status" value="1"/>
</dbReference>
<dbReference type="Gene3D" id="3.30.70.270">
    <property type="match status" value="1"/>
</dbReference>
<dbReference type="InterPro" id="IPR043502">
    <property type="entry name" value="DNA/RNA_pol_sf"/>
</dbReference>
<dbReference type="PANTHER" id="PTHR37984">
    <property type="entry name" value="PROTEIN CBG26694"/>
    <property type="match status" value="1"/>
</dbReference>
<comment type="caution">
    <text evidence="1">The sequence shown here is derived from an EMBL/GenBank/DDBJ whole genome shotgun (WGS) entry which is preliminary data.</text>
</comment>
<reference evidence="1" key="2">
    <citation type="submission" date="2022-01" db="EMBL/GenBank/DDBJ databases">
        <authorList>
            <person name="Yamashiro T."/>
            <person name="Shiraishi A."/>
            <person name="Satake H."/>
            <person name="Nakayama K."/>
        </authorList>
    </citation>
    <scope>NUCLEOTIDE SEQUENCE</scope>
</reference>
<protein>
    <recommendedName>
        <fullName evidence="3">Reverse transcriptase domain-containing protein</fullName>
    </recommendedName>
</protein>
<dbReference type="SUPFAM" id="SSF56672">
    <property type="entry name" value="DNA/RNA polymerases"/>
    <property type="match status" value="1"/>
</dbReference>
<accession>A0ABQ5FX82</accession>
<organism evidence="1 2">
    <name type="scientific">Tanacetum coccineum</name>
    <dbReference type="NCBI Taxonomy" id="301880"/>
    <lineage>
        <taxon>Eukaryota</taxon>
        <taxon>Viridiplantae</taxon>
        <taxon>Streptophyta</taxon>
        <taxon>Embryophyta</taxon>
        <taxon>Tracheophyta</taxon>
        <taxon>Spermatophyta</taxon>
        <taxon>Magnoliopsida</taxon>
        <taxon>eudicotyledons</taxon>
        <taxon>Gunneridae</taxon>
        <taxon>Pentapetalae</taxon>
        <taxon>asterids</taxon>
        <taxon>campanulids</taxon>
        <taxon>Asterales</taxon>
        <taxon>Asteraceae</taxon>
        <taxon>Asteroideae</taxon>
        <taxon>Anthemideae</taxon>
        <taxon>Anthemidinae</taxon>
        <taxon>Tanacetum</taxon>
    </lineage>
</organism>
<keyword evidence="2" id="KW-1185">Reference proteome</keyword>